<name>A0A4Y2UC82_ARAVE</name>
<reference evidence="1 2" key="1">
    <citation type="journal article" date="2019" name="Sci. Rep.">
        <title>Orb-weaving spider Araneus ventricosus genome elucidates the spidroin gene catalogue.</title>
        <authorList>
            <person name="Kono N."/>
            <person name="Nakamura H."/>
            <person name="Ohtoshi R."/>
            <person name="Moran D.A.P."/>
            <person name="Shinohara A."/>
            <person name="Yoshida Y."/>
            <person name="Fujiwara M."/>
            <person name="Mori M."/>
            <person name="Tomita M."/>
            <person name="Arakawa K."/>
        </authorList>
    </citation>
    <scope>NUCLEOTIDE SEQUENCE [LARGE SCALE GENOMIC DNA]</scope>
</reference>
<sequence>MNHCRAVKSWYEVTGYSSQQHLQGIPDIFRNVHLWGFVVERKCLSPRVFLEPGSSHFDEIIVALSIDFSQSGGVHNGHEWVWVIRDRMLKEAWPVRFDLLDVRAPALQLRVQLPSQAPGLDSPLVANRVFGLMTSHIRTCILLQCRSDQGNVLPVINGQWFVLSDPGR</sequence>
<organism evidence="1 2">
    <name type="scientific">Araneus ventricosus</name>
    <name type="common">Orbweaver spider</name>
    <name type="synonym">Epeira ventricosa</name>
    <dbReference type="NCBI Taxonomy" id="182803"/>
    <lineage>
        <taxon>Eukaryota</taxon>
        <taxon>Metazoa</taxon>
        <taxon>Ecdysozoa</taxon>
        <taxon>Arthropoda</taxon>
        <taxon>Chelicerata</taxon>
        <taxon>Arachnida</taxon>
        <taxon>Araneae</taxon>
        <taxon>Araneomorphae</taxon>
        <taxon>Entelegynae</taxon>
        <taxon>Araneoidea</taxon>
        <taxon>Araneidae</taxon>
        <taxon>Araneus</taxon>
    </lineage>
</organism>
<keyword evidence="2" id="KW-1185">Reference proteome</keyword>
<accession>A0A4Y2UC82</accession>
<dbReference type="EMBL" id="BGPR01035705">
    <property type="protein sequence ID" value="GBO10649.1"/>
    <property type="molecule type" value="Genomic_DNA"/>
</dbReference>
<gene>
    <name evidence="1" type="ORF">AVEN_111423_1</name>
</gene>
<comment type="caution">
    <text evidence="1">The sequence shown here is derived from an EMBL/GenBank/DDBJ whole genome shotgun (WGS) entry which is preliminary data.</text>
</comment>
<dbReference type="Proteomes" id="UP000499080">
    <property type="component" value="Unassembled WGS sequence"/>
</dbReference>
<proteinExistence type="predicted"/>
<protein>
    <submittedName>
        <fullName evidence="1">Uncharacterized protein</fullName>
    </submittedName>
</protein>
<evidence type="ECO:0000313" key="1">
    <source>
        <dbReference type="EMBL" id="GBO10649.1"/>
    </source>
</evidence>
<evidence type="ECO:0000313" key="2">
    <source>
        <dbReference type="Proteomes" id="UP000499080"/>
    </source>
</evidence>
<dbReference type="AlphaFoldDB" id="A0A4Y2UC82"/>